<reference evidence="1 2" key="1">
    <citation type="journal article" date="2009" name="Stand. Genomic Sci.">
        <title>Complete genome sequence of Anaerococcus prevotii type strain (PC1).</title>
        <authorList>
            <person name="Labutti K."/>
            <person name="Pukall R."/>
            <person name="Steenblock K."/>
            <person name="Glavina Del Rio T."/>
            <person name="Tice H."/>
            <person name="Copeland A."/>
            <person name="Cheng J.F."/>
            <person name="Lucas S."/>
            <person name="Chen F."/>
            <person name="Nolan M."/>
            <person name="Bruce D."/>
            <person name="Goodwin L."/>
            <person name="Pitluck S."/>
            <person name="Ivanova N."/>
            <person name="Mavromatis K."/>
            <person name="Ovchinnikova G."/>
            <person name="Pati A."/>
            <person name="Chen A."/>
            <person name="Palaniappan K."/>
            <person name="Land M."/>
            <person name="Hauser L."/>
            <person name="Chang Y.J."/>
            <person name="Jeffries C.D."/>
            <person name="Chain P."/>
            <person name="Saunders E."/>
            <person name="Brettin T."/>
            <person name="Detter J.C."/>
            <person name="Han C."/>
            <person name="Goker M."/>
            <person name="Bristow J."/>
            <person name="Eisen J.A."/>
            <person name="Markowitz V."/>
            <person name="Hugenholtz P."/>
            <person name="Kyrpides N.C."/>
            <person name="Klenk H.P."/>
            <person name="Lapidus A."/>
        </authorList>
    </citation>
    <scope>NUCLEOTIDE SEQUENCE [LARGE SCALE GENOMIC DNA]</scope>
    <source>
        <strain evidence="2">ATCC 9321 / DSM 20548 / JCM 6508 / NCTC 11806 / PC1</strain>
    </source>
</reference>
<sequence length="30" mass="3548">MKYKVEDICEFIGEFAEELQKELEGIVIDE</sequence>
<name>C7RH85_ANAPD</name>
<dbReference type="Proteomes" id="UP000002294">
    <property type="component" value="Chromosome"/>
</dbReference>
<evidence type="ECO:0000313" key="1">
    <source>
        <dbReference type="EMBL" id="ACV28846.1"/>
    </source>
</evidence>
<protein>
    <submittedName>
        <fullName evidence="1">Uncharacterized protein</fullName>
    </submittedName>
</protein>
<proteinExistence type="predicted"/>
<dbReference type="AlphaFoldDB" id="C7RH85"/>
<dbReference type="EMBL" id="CP001708">
    <property type="protein sequence ID" value="ACV28846.1"/>
    <property type="molecule type" value="Genomic_DNA"/>
</dbReference>
<evidence type="ECO:0000313" key="2">
    <source>
        <dbReference type="Proteomes" id="UP000002294"/>
    </source>
</evidence>
<organism evidence="1 2">
    <name type="scientific">Anaerococcus prevotii (strain ATCC 9321 / DSM 20548 / JCM 6508 / NCTC 11806 / PC1)</name>
    <name type="common">Peptostreptococcus prevotii</name>
    <name type="synonym">Peptococcus prevotii</name>
    <dbReference type="NCBI Taxonomy" id="525919"/>
    <lineage>
        <taxon>Bacteria</taxon>
        <taxon>Bacillati</taxon>
        <taxon>Bacillota</taxon>
        <taxon>Tissierellia</taxon>
        <taxon>Tissierellales</taxon>
        <taxon>Peptoniphilaceae</taxon>
        <taxon>Anaerococcus</taxon>
    </lineage>
</organism>
<dbReference type="HOGENOM" id="CLU_3401842_0_0_9"/>
<keyword evidence="2" id="KW-1185">Reference proteome</keyword>
<gene>
    <name evidence="1" type="ordered locus">Apre_0818</name>
</gene>
<accession>C7RH85</accession>
<dbReference type="KEGG" id="apr:Apre_0818"/>